<comment type="caution">
    <text evidence="2">The sequence shown here is derived from an EMBL/GenBank/DDBJ whole genome shotgun (WGS) entry which is preliminary data.</text>
</comment>
<dbReference type="InterPro" id="IPR036065">
    <property type="entry name" value="BolA-like_sf"/>
</dbReference>
<dbReference type="SUPFAM" id="SSF82657">
    <property type="entry name" value="BolA-like"/>
    <property type="match status" value="1"/>
</dbReference>
<dbReference type="PANTHER" id="PTHR46230">
    <property type="match status" value="1"/>
</dbReference>
<dbReference type="PIRSF" id="PIRSF003113">
    <property type="entry name" value="BolA"/>
    <property type="match status" value="1"/>
</dbReference>
<dbReference type="Gene3D" id="3.30.300.90">
    <property type="entry name" value="BolA-like"/>
    <property type="match status" value="1"/>
</dbReference>
<dbReference type="PANTHER" id="PTHR46230:SF7">
    <property type="entry name" value="BOLA-LIKE PROTEIN 1"/>
    <property type="match status" value="1"/>
</dbReference>
<evidence type="ECO:0000313" key="2">
    <source>
        <dbReference type="EMBL" id="PXX75250.1"/>
    </source>
</evidence>
<comment type="similarity">
    <text evidence="1">Belongs to the BolA/IbaG family.</text>
</comment>
<protein>
    <submittedName>
        <fullName evidence="2">BolA protein</fullName>
    </submittedName>
</protein>
<name>A0A318KJW1_9NEIS</name>
<dbReference type="Pfam" id="PF01722">
    <property type="entry name" value="BolA"/>
    <property type="match status" value="1"/>
</dbReference>
<dbReference type="InterPro" id="IPR002634">
    <property type="entry name" value="BolA"/>
</dbReference>
<dbReference type="Proteomes" id="UP000247555">
    <property type="component" value="Unassembled WGS sequence"/>
</dbReference>
<evidence type="ECO:0000313" key="3">
    <source>
        <dbReference type="Proteomes" id="UP000247555"/>
    </source>
</evidence>
<dbReference type="EMBL" id="QJKI01000026">
    <property type="protein sequence ID" value="PXX75250.1"/>
    <property type="molecule type" value="Genomic_DNA"/>
</dbReference>
<sequence length="91" mass="9534">MSEALSLDALIHQRLAALNPQEIHLHDDSAAHAGHAGAASGGGHFELTLVSPVFAGVNAVARHRLVYQALGDLIPSRIHALSLRAYAPGEL</sequence>
<proteinExistence type="inferred from homology"/>
<accession>A0A318KJW1</accession>
<dbReference type="GO" id="GO:0016226">
    <property type="term" value="P:iron-sulfur cluster assembly"/>
    <property type="evidence" value="ECO:0007669"/>
    <property type="project" value="TreeGrafter"/>
</dbReference>
<evidence type="ECO:0000256" key="1">
    <source>
        <dbReference type="RuleBase" id="RU003860"/>
    </source>
</evidence>
<dbReference type="RefSeq" id="WP_245906905.1">
    <property type="nucleotide sequence ID" value="NZ_CALCOA010000112.1"/>
</dbReference>
<gene>
    <name evidence="2" type="ORF">DFR34_12623</name>
</gene>
<reference evidence="2 3" key="1">
    <citation type="submission" date="2018-05" db="EMBL/GenBank/DDBJ databases">
        <title>Genomic Encyclopedia of Type Strains, Phase IV (KMG-IV): sequencing the most valuable type-strain genomes for metagenomic binning, comparative biology and taxonomic classification.</title>
        <authorList>
            <person name="Goeker M."/>
        </authorList>
    </citation>
    <scope>NUCLEOTIDE SEQUENCE [LARGE SCALE GENOMIC DNA]</scope>
    <source>
        <strain evidence="2 3">DSM 29661</strain>
    </source>
</reference>
<organism evidence="2 3">
    <name type="scientific">Rivihabitans pingtungensis</name>
    <dbReference type="NCBI Taxonomy" id="1054498"/>
    <lineage>
        <taxon>Bacteria</taxon>
        <taxon>Pseudomonadati</taxon>
        <taxon>Pseudomonadota</taxon>
        <taxon>Betaproteobacteria</taxon>
        <taxon>Neisseriales</taxon>
        <taxon>Aquaspirillaceae</taxon>
        <taxon>Rivihabitans</taxon>
    </lineage>
</organism>
<dbReference type="AlphaFoldDB" id="A0A318KJW1"/>
<keyword evidence="3" id="KW-1185">Reference proteome</keyword>